<dbReference type="Gene3D" id="3.90.25.10">
    <property type="entry name" value="UDP-galactose 4-epimerase, domain 1"/>
    <property type="match status" value="1"/>
</dbReference>
<evidence type="ECO:0000259" key="1">
    <source>
        <dbReference type="Pfam" id="PF05368"/>
    </source>
</evidence>
<feature type="domain" description="NmrA-like" evidence="1">
    <location>
        <begin position="22"/>
        <end position="222"/>
    </location>
</feature>
<organism evidence="2">
    <name type="scientific">Streptomyces althioticus</name>
    <dbReference type="NCBI Taxonomy" id="83380"/>
    <lineage>
        <taxon>Bacteria</taxon>
        <taxon>Bacillati</taxon>
        <taxon>Actinomycetota</taxon>
        <taxon>Actinomycetes</taxon>
        <taxon>Kitasatosporales</taxon>
        <taxon>Streptomycetaceae</taxon>
        <taxon>Streptomyces</taxon>
        <taxon>Streptomyces althioticus group</taxon>
    </lineage>
</organism>
<reference evidence="2" key="1">
    <citation type="submission" date="2022-10" db="EMBL/GenBank/DDBJ databases">
        <title>The complete genomes of actinobacterial strains from the NBC collection.</title>
        <authorList>
            <person name="Joergensen T.S."/>
            <person name="Alvarez Arevalo M."/>
            <person name="Sterndorff E.B."/>
            <person name="Faurdal D."/>
            <person name="Vuksanovic O."/>
            <person name="Mourched A.-S."/>
            <person name="Charusanti P."/>
            <person name="Shaw S."/>
            <person name="Blin K."/>
            <person name="Weber T."/>
        </authorList>
    </citation>
    <scope>NUCLEOTIDE SEQUENCE [LARGE SCALE GENOMIC DNA]</scope>
    <source>
        <strain evidence="2">NBC 01686</strain>
    </source>
</reference>
<dbReference type="InterPro" id="IPR051604">
    <property type="entry name" value="Ergot_Alk_Oxidoreductase"/>
</dbReference>
<dbReference type="InterPro" id="IPR008030">
    <property type="entry name" value="NmrA-like"/>
</dbReference>
<dbReference type="SUPFAM" id="SSF51735">
    <property type="entry name" value="NAD(P)-binding Rossmann-fold domains"/>
    <property type="match status" value="1"/>
</dbReference>
<dbReference type="PANTHER" id="PTHR43162">
    <property type="match status" value="1"/>
</dbReference>
<accession>A0ABZ1YD08</accession>
<dbReference type="Pfam" id="PF05368">
    <property type="entry name" value="NmrA"/>
    <property type="match status" value="1"/>
</dbReference>
<proteinExistence type="predicted"/>
<dbReference type="RefSeq" id="WP_395759708.1">
    <property type="nucleotide sequence ID" value="NZ_CP109207.1"/>
</dbReference>
<dbReference type="EMBL" id="CP109207">
    <property type="protein sequence ID" value="WUU57463.1"/>
    <property type="molecule type" value="Genomic_DNA"/>
</dbReference>
<dbReference type="InterPro" id="IPR036291">
    <property type="entry name" value="NAD(P)-bd_dom_sf"/>
</dbReference>
<name>A0ABZ1YD08_9ACTN</name>
<protein>
    <submittedName>
        <fullName evidence="2">NmrA family NAD(P)-binding protein</fullName>
    </submittedName>
</protein>
<dbReference type="Gene3D" id="3.40.50.720">
    <property type="entry name" value="NAD(P)-binding Rossmann-like Domain"/>
    <property type="match status" value="1"/>
</dbReference>
<evidence type="ECO:0000313" key="2">
    <source>
        <dbReference type="EMBL" id="WUU57463.1"/>
    </source>
</evidence>
<dbReference type="PANTHER" id="PTHR43162:SF1">
    <property type="entry name" value="PRESTALK A DIFFERENTIATION PROTEIN A"/>
    <property type="match status" value="1"/>
</dbReference>
<gene>
    <name evidence="2" type="ORF">OIE82_31645</name>
</gene>
<sequence length="313" mass="31999">MNEMHHAADAAARAGDGPDLFVVTAATSDTGSAVVRALLDGGSPVVAVGRDGDRLQEYARLGARTRVSALDDAEGLAAALEGATGTFVMMAPGLIPGSEDFPAYQHAVTVAQASAAEAAHRRGSLRRVVTLSGWAANYPGARGPVAALKRFEDAVDATGVPAVHLRAGSFMENLRADIASVRATGGTGGLVPPDLPLPMIATADIGRVAAEFLRGERPFVPGPVEVVGPAFRTLGEATRLIGAAVGAAGARYVPRSPEAVRAALVDAGFSDHMADGTVAMTLDVAEGRIRVLGTERTISTTTTLEEWVASATA</sequence>